<dbReference type="Pfam" id="PF01535">
    <property type="entry name" value="PPR"/>
    <property type="match status" value="1"/>
</dbReference>
<dbReference type="EMBL" id="JBAMMX010000014">
    <property type="protein sequence ID" value="KAK6927891.1"/>
    <property type="molecule type" value="Genomic_DNA"/>
</dbReference>
<gene>
    <name evidence="5" type="ORF">RJ641_006482</name>
</gene>
<evidence type="ECO:0000313" key="5">
    <source>
        <dbReference type="EMBL" id="KAK6927891.1"/>
    </source>
</evidence>
<comment type="similarity">
    <text evidence="1">Belongs to the PPR family. P subfamily.</text>
</comment>
<evidence type="ECO:0000313" key="6">
    <source>
        <dbReference type="Proteomes" id="UP001370490"/>
    </source>
</evidence>
<dbReference type="InterPro" id="IPR002885">
    <property type="entry name" value="PPR_rpt"/>
</dbReference>
<feature type="repeat" description="PPR" evidence="3">
    <location>
        <begin position="172"/>
        <end position="206"/>
    </location>
</feature>
<evidence type="ECO:0000256" key="4">
    <source>
        <dbReference type="SAM" id="MobiDB-lite"/>
    </source>
</evidence>
<feature type="region of interest" description="Disordered" evidence="4">
    <location>
        <begin position="520"/>
        <end position="561"/>
    </location>
</feature>
<dbReference type="InterPro" id="IPR011990">
    <property type="entry name" value="TPR-like_helical_dom_sf"/>
</dbReference>
<feature type="compositionally biased region" description="Acidic residues" evidence="4">
    <location>
        <begin position="529"/>
        <end position="541"/>
    </location>
</feature>
<dbReference type="Pfam" id="PF13041">
    <property type="entry name" value="PPR_2"/>
    <property type="match status" value="3"/>
</dbReference>
<feature type="repeat" description="PPR" evidence="3">
    <location>
        <begin position="245"/>
        <end position="279"/>
    </location>
</feature>
<evidence type="ECO:0000256" key="3">
    <source>
        <dbReference type="PROSITE-ProRule" id="PRU00708"/>
    </source>
</evidence>
<keyword evidence="6" id="KW-1185">Reference proteome</keyword>
<proteinExistence type="inferred from homology"/>
<keyword evidence="2" id="KW-0677">Repeat</keyword>
<dbReference type="AlphaFoldDB" id="A0AAN8VDA5"/>
<dbReference type="PANTHER" id="PTHR47936">
    <property type="entry name" value="PPR_LONG DOMAIN-CONTAINING PROTEIN"/>
    <property type="match status" value="1"/>
</dbReference>
<feature type="repeat" description="PPR" evidence="3">
    <location>
        <begin position="137"/>
        <end position="171"/>
    </location>
</feature>
<dbReference type="Pfam" id="PF13812">
    <property type="entry name" value="PPR_3"/>
    <property type="match status" value="2"/>
</dbReference>
<dbReference type="PROSITE" id="PS51375">
    <property type="entry name" value="PPR"/>
    <property type="match status" value="8"/>
</dbReference>
<feature type="repeat" description="PPR" evidence="3">
    <location>
        <begin position="382"/>
        <end position="416"/>
    </location>
</feature>
<organism evidence="5 6">
    <name type="scientific">Dillenia turbinata</name>
    <dbReference type="NCBI Taxonomy" id="194707"/>
    <lineage>
        <taxon>Eukaryota</taxon>
        <taxon>Viridiplantae</taxon>
        <taxon>Streptophyta</taxon>
        <taxon>Embryophyta</taxon>
        <taxon>Tracheophyta</taxon>
        <taxon>Spermatophyta</taxon>
        <taxon>Magnoliopsida</taxon>
        <taxon>eudicotyledons</taxon>
        <taxon>Gunneridae</taxon>
        <taxon>Pentapetalae</taxon>
        <taxon>Dilleniales</taxon>
        <taxon>Dilleniaceae</taxon>
        <taxon>Dillenia</taxon>
    </lineage>
</organism>
<feature type="repeat" description="PPR" evidence="3">
    <location>
        <begin position="417"/>
        <end position="451"/>
    </location>
</feature>
<dbReference type="SUPFAM" id="SSF81901">
    <property type="entry name" value="HCP-like"/>
    <property type="match status" value="1"/>
</dbReference>
<reference evidence="5 6" key="1">
    <citation type="submission" date="2023-12" db="EMBL/GenBank/DDBJ databases">
        <title>A high-quality genome assembly for Dillenia turbinata (Dilleniales).</title>
        <authorList>
            <person name="Chanderbali A."/>
        </authorList>
    </citation>
    <scope>NUCLEOTIDE SEQUENCE [LARGE SCALE GENOMIC DNA]</scope>
    <source>
        <strain evidence="5">LSX21</strain>
        <tissue evidence="5">Leaf</tissue>
    </source>
</reference>
<feature type="repeat" description="PPR" evidence="3">
    <location>
        <begin position="312"/>
        <end position="346"/>
    </location>
</feature>
<evidence type="ECO:0000256" key="2">
    <source>
        <dbReference type="ARBA" id="ARBA00022737"/>
    </source>
</evidence>
<sequence>MPETLFLRPFVPAPFNPWSKQRPQENSVYISIKKHRRLEVVSLGMLAPRKFMQKRKKTEVFKDAADEADQKNWRKIMEEIDEAGSAVSVLRNCRTKNQALPRDLILGTLVRFKQLKKWNLVSEILEWLRMQHWWDFSQMDFMMLITAYGKQGYFTRAERILSRMNKKGYAPNVLSYTALMEAYGKGGQISKAEAIFRKMQSSGPEPSSVTYQIIFKIFVEGNKFKEAEEIFLALLDEETSPLKPDQKMFHMMIYMYRKAENYDKARKIFALMDERGIKKSTITYNSLMSFENSYKEVSNIYDQMQRSGLQPDVVSYSLLINAYGKARREEEALAVFEEMLDAGVRPSRKAYNILLNAFAISGMVEQAKTVLKSMRRDRCTPDLCSYTTMLSAYVNVPDMEGAERFFRRLKQDGFEPNVITYGTLIKGYAKVNNLEKMMEKYEEMRLYGIKANQTIFTTIMDTYGKNGDFGSAVDWFKEMESCGIPPDQKAKNILLSLANTSEEWLEANKLVGQDQHINGEMQRELSDHADDEDSDTEEDEADHNNWIVEQDETVAFNGASS</sequence>
<feature type="repeat" description="PPR" evidence="3">
    <location>
        <begin position="347"/>
        <end position="381"/>
    </location>
</feature>
<comment type="caution">
    <text evidence="5">The sequence shown here is derived from an EMBL/GenBank/DDBJ whole genome shotgun (WGS) entry which is preliminary data.</text>
</comment>
<protein>
    <submittedName>
        <fullName evidence="5">Pentatricopeptide repeat</fullName>
    </submittedName>
</protein>
<dbReference type="NCBIfam" id="TIGR00756">
    <property type="entry name" value="PPR"/>
    <property type="match status" value="8"/>
</dbReference>
<accession>A0AAN8VDA5</accession>
<evidence type="ECO:0000256" key="1">
    <source>
        <dbReference type="ARBA" id="ARBA00007626"/>
    </source>
</evidence>
<dbReference type="Gene3D" id="1.25.40.10">
    <property type="entry name" value="Tetratricopeptide repeat domain"/>
    <property type="match status" value="4"/>
</dbReference>
<dbReference type="PANTHER" id="PTHR47936:SF1">
    <property type="entry name" value="PENTATRICOPEPTIDE REPEAT-CONTAINING PROTEIN GUN1, CHLOROPLASTIC"/>
    <property type="match status" value="1"/>
</dbReference>
<name>A0AAN8VDA5_9MAGN</name>
<dbReference type="Proteomes" id="UP001370490">
    <property type="component" value="Unassembled WGS sequence"/>
</dbReference>
<feature type="repeat" description="PPR" evidence="3">
    <location>
        <begin position="452"/>
        <end position="486"/>
    </location>
</feature>